<dbReference type="InterPro" id="IPR033705">
    <property type="entry name" value="Anticodon_Ia_Val"/>
</dbReference>
<dbReference type="InterPro" id="IPR002300">
    <property type="entry name" value="aa-tRNA-synth_Ia"/>
</dbReference>
<dbReference type="Gene3D" id="3.40.50.620">
    <property type="entry name" value="HUPs"/>
    <property type="match status" value="2"/>
</dbReference>
<evidence type="ECO:0000256" key="6">
    <source>
        <dbReference type="ARBA" id="ARBA00023146"/>
    </source>
</evidence>
<dbReference type="GO" id="GO:0002161">
    <property type="term" value="F:aminoacyl-tRNA deacylase activity"/>
    <property type="evidence" value="ECO:0007669"/>
    <property type="project" value="InterPro"/>
</dbReference>
<dbReference type="AlphaFoldDB" id="A0A1F5EHJ0"/>
<dbReference type="EC" id="6.1.1.9" evidence="1 8"/>
<dbReference type="NCBIfam" id="NF004349">
    <property type="entry name" value="PRK05729.1"/>
    <property type="match status" value="1"/>
</dbReference>
<evidence type="ECO:0000259" key="9">
    <source>
        <dbReference type="Pfam" id="PF00133"/>
    </source>
</evidence>
<evidence type="ECO:0000256" key="5">
    <source>
        <dbReference type="ARBA" id="ARBA00022917"/>
    </source>
</evidence>
<dbReference type="InterPro" id="IPR009080">
    <property type="entry name" value="tRNAsynth_Ia_anticodon-bd"/>
</dbReference>
<dbReference type="PANTHER" id="PTHR11946:SF93">
    <property type="entry name" value="VALINE--TRNA LIGASE, CHLOROPLASTIC_MITOCHONDRIAL 2"/>
    <property type="match status" value="1"/>
</dbReference>
<keyword evidence="6" id="KW-0030">Aminoacyl-tRNA synthetase</keyword>
<dbReference type="STRING" id="1797580.A2Z61_01715"/>
<dbReference type="PRINTS" id="PR00986">
    <property type="entry name" value="TRNASYNTHVAL"/>
</dbReference>
<keyword evidence="3" id="KW-0547">Nucleotide-binding</keyword>
<dbReference type="SUPFAM" id="SSF52374">
    <property type="entry name" value="Nucleotidylyl transferase"/>
    <property type="match status" value="1"/>
</dbReference>
<gene>
    <name evidence="11" type="ORF">A2Z61_01715</name>
</gene>
<evidence type="ECO:0000259" key="10">
    <source>
        <dbReference type="Pfam" id="PF08264"/>
    </source>
</evidence>
<dbReference type="Gene3D" id="2.170.220.10">
    <property type="match status" value="1"/>
</dbReference>
<dbReference type="GO" id="GO:0005829">
    <property type="term" value="C:cytosol"/>
    <property type="evidence" value="ECO:0007669"/>
    <property type="project" value="TreeGrafter"/>
</dbReference>
<dbReference type="Pfam" id="PF08264">
    <property type="entry name" value="Anticodon_1"/>
    <property type="match status" value="1"/>
</dbReference>
<dbReference type="SUPFAM" id="SSF47323">
    <property type="entry name" value="Anticodon-binding domain of a subclass of class I aminoacyl-tRNA synthetases"/>
    <property type="match status" value="1"/>
</dbReference>
<feature type="domain" description="Aminoacyl-tRNA synthetase class Ia" evidence="9">
    <location>
        <begin position="17"/>
        <end position="560"/>
    </location>
</feature>
<comment type="caution">
    <text evidence="11">The sequence shown here is derived from an EMBL/GenBank/DDBJ whole genome shotgun (WGS) entry which is preliminary data.</text>
</comment>
<organism evidence="11 12">
    <name type="scientific">Candidatus Campbellbacteria bacterium RIFCSPLOWO2_02_35_12</name>
    <dbReference type="NCBI Taxonomy" id="1797580"/>
    <lineage>
        <taxon>Bacteria</taxon>
        <taxon>Candidatus Campbelliibacteriota</taxon>
    </lineage>
</organism>
<feature type="domain" description="Methionyl/Valyl/Leucyl/Isoleucyl-tRNA synthetase anticodon-binding" evidence="10">
    <location>
        <begin position="603"/>
        <end position="711"/>
    </location>
</feature>
<dbReference type="PANTHER" id="PTHR11946">
    <property type="entry name" value="VALYL-TRNA SYNTHETASES"/>
    <property type="match status" value="1"/>
</dbReference>
<dbReference type="Gene3D" id="1.10.730.10">
    <property type="entry name" value="Isoleucyl-tRNA Synthetase, Domain 1"/>
    <property type="match status" value="1"/>
</dbReference>
<evidence type="ECO:0000256" key="3">
    <source>
        <dbReference type="ARBA" id="ARBA00022741"/>
    </source>
</evidence>
<evidence type="ECO:0000313" key="11">
    <source>
        <dbReference type="EMBL" id="OGD66664.1"/>
    </source>
</evidence>
<evidence type="ECO:0000256" key="7">
    <source>
        <dbReference type="ARBA" id="ARBA00047552"/>
    </source>
</evidence>
<name>A0A1F5EHJ0_9BACT</name>
<evidence type="ECO:0000256" key="1">
    <source>
        <dbReference type="ARBA" id="ARBA00013169"/>
    </source>
</evidence>
<keyword evidence="5" id="KW-0648">Protein biosynthesis</keyword>
<dbReference type="InterPro" id="IPR014729">
    <property type="entry name" value="Rossmann-like_a/b/a_fold"/>
</dbReference>
<dbReference type="SUPFAM" id="SSF50677">
    <property type="entry name" value="ValRS/IleRS/LeuRS editing domain"/>
    <property type="match status" value="1"/>
</dbReference>
<accession>A0A1F5EHJ0</accession>
<dbReference type="GO" id="GO:0004832">
    <property type="term" value="F:valine-tRNA ligase activity"/>
    <property type="evidence" value="ECO:0007669"/>
    <property type="project" value="UniProtKB-UniRule"/>
</dbReference>
<dbReference type="GO" id="GO:0006438">
    <property type="term" value="P:valyl-tRNA aminoacylation"/>
    <property type="evidence" value="ECO:0007669"/>
    <property type="project" value="UniProtKB-UniRule"/>
</dbReference>
<evidence type="ECO:0000313" key="12">
    <source>
        <dbReference type="Proteomes" id="UP000186029"/>
    </source>
</evidence>
<evidence type="ECO:0000256" key="8">
    <source>
        <dbReference type="NCBIfam" id="TIGR00422"/>
    </source>
</evidence>
<dbReference type="InterPro" id="IPR002303">
    <property type="entry name" value="Valyl-tRNA_ligase"/>
</dbReference>
<dbReference type="Gene3D" id="3.90.740.10">
    <property type="entry name" value="Valyl/Leucyl/Isoleucyl-tRNA synthetase, editing domain"/>
    <property type="match status" value="1"/>
</dbReference>
<protein>
    <recommendedName>
        <fullName evidence="1 8">Valine--tRNA ligase</fullName>
        <ecNumber evidence="1 8">6.1.1.9</ecNumber>
    </recommendedName>
</protein>
<dbReference type="Proteomes" id="UP000186029">
    <property type="component" value="Unassembled WGS sequence"/>
</dbReference>
<dbReference type="Pfam" id="PF00133">
    <property type="entry name" value="tRNA-synt_1"/>
    <property type="match status" value="1"/>
</dbReference>
<evidence type="ECO:0000256" key="2">
    <source>
        <dbReference type="ARBA" id="ARBA00022598"/>
    </source>
</evidence>
<reference evidence="11 12" key="1">
    <citation type="journal article" date="2016" name="Nat. Commun.">
        <title>Thousands of microbial genomes shed light on interconnected biogeochemical processes in an aquifer system.</title>
        <authorList>
            <person name="Anantharaman K."/>
            <person name="Brown C.T."/>
            <person name="Hug L.A."/>
            <person name="Sharon I."/>
            <person name="Castelle C.J."/>
            <person name="Probst A.J."/>
            <person name="Thomas B.C."/>
            <person name="Singh A."/>
            <person name="Wilkins M.J."/>
            <person name="Karaoz U."/>
            <person name="Brodie E.L."/>
            <person name="Williams K.H."/>
            <person name="Hubbard S.S."/>
            <person name="Banfield J.F."/>
        </authorList>
    </citation>
    <scope>NUCLEOTIDE SEQUENCE [LARGE SCALE GENOMIC DNA]</scope>
</reference>
<dbReference type="CDD" id="cd07962">
    <property type="entry name" value="Anticodon_Ia_Val"/>
    <property type="match status" value="1"/>
</dbReference>
<keyword evidence="2 11" id="KW-0436">Ligase</keyword>
<dbReference type="InterPro" id="IPR013155">
    <property type="entry name" value="M/V/L/I-tRNA-synth_anticd-bd"/>
</dbReference>
<dbReference type="EMBL" id="MFAC01000024">
    <property type="protein sequence ID" value="OGD66664.1"/>
    <property type="molecule type" value="Genomic_DNA"/>
</dbReference>
<evidence type="ECO:0000256" key="4">
    <source>
        <dbReference type="ARBA" id="ARBA00022840"/>
    </source>
</evidence>
<dbReference type="InterPro" id="IPR009008">
    <property type="entry name" value="Val/Leu/Ile-tRNA-synth_edit"/>
</dbReference>
<sequence length="713" mass="83100">MNAKFLKPYDPQKTEDKIYKLWEKSGFFNPDNLPNRHKDPFTILMPPANANGDLHAGHGLVVTIEDIIIRYARMRGKKALWLPGTDHAGFETQVVYEKKLEKEGRSRFKMKPKELYKEILDFTLINKKNIIEHIKKMGASCDWSREKFTLDKDIVKTVYKTFQKLSDDKLLYRGKRIVNWCVKHQTSLSELETKSEEQTDTLYYIKYGPLIIATVRPETKFGDTAIAVNPNDARYKKYIGKEIKIDTQIGKNILKVIADDFVEPEFGTGVVKVTPAHDPNDFEIGLRHNLEVIEIIDKYGRLNKNTGKYEGLKIKEARKIIVEDLQNAGLIEKIDENYKHTIKKCYKCLSILEPRIMPQWFVRMKPLAKPIIEEIEKNNIIYFPKNYKKIMLHWLKNINDWNISRQIVWGIPIPAKICEKCSDGFVDIDNIITKCASCDEDIIKDTDTFDTWFSSGQWPFAVLGYPNSQDYKTYYPTDILETAGDIIFFWVSRMLMLGKYITGKIPFNKIYLNGMVLDEKGKKMSKSKGNVINPLDLTKQYGTDAFRMGMLIGNTPGSNIALSDNKIKAYKHFANKLWNIARFVIENTEDTDLENKPKITESDKKIMDELYKFIENINKDMEEFRFYMAAEKLYNYIWHILADVIIEESKSIFNEDDEKAKLSKKWTLYQILTVCLKLLHPFTPFVTEEIWQNLPKKDSGFLIISEWPNDKNL</sequence>
<dbReference type="GO" id="GO:0005524">
    <property type="term" value="F:ATP binding"/>
    <property type="evidence" value="ECO:0007669"/>
    <property type="project" value="UniProtKB-KW"/>
</dbReference>
<comment type="catalytic activity">
    <reaction evidence="7">
        <text>tRNA(Val) + L-valine + ATP = L-valyl-tRNA(Val) + AMP + diphosphate</text>
        <dbReference type="Rhea" id="RHEA:10704"/>
        <dbReference type="Rhea" id="RHEA-COMP:9672"/>
        <dbReference type="Rhea" id="RHEA-COMP:9708"/>
        <dbReference type="ChEBI" id="CHEBI:30616"/>
        <dbReference type="ChEBI" id="CHEBI:33019"/>
        <dbReference type="ChEBI" id="CHEBI:57762"/>
        <dbReference type="ChEBI" id="CHEBI:78442"/>
        <dbReference type="ChEBI" id="CHEBI:78537"/>
        <dbReference type="ChEBI" id="CHEBI:456215"/>
        <dbReference type="EC" id="6.1.1.9"/>
    </reaction>
</comment>
<proteinExistence type="predicted"/>
<dbReference type="NCBIfam" id="TIGR00422">
    <property type="entry name" value="valS"/>
    <property type="match status" value="1"/>
</dbReference>
<keyword evidence="4" id="KW-0067">ATP-binding</keyword>